<dbReference type="InterPro" id="IPR050727">
    <property type="entry name" value="GH43_arabinanases"/>
</dbReference>
<keyword evidence="3 5" id="KW-0378">Hydrolase</keyword>
<dbReference type="PANTHER" id="PTHR43301">
    <property type="entry name" value="ARABINAN ENDO-1,5-ALPHA-L-ARABINOSIDASE"/>
    <property type="match status" value="1"/>
</dbReference>
<dbReference type="EMBL" id="JAJSON010000001">
    <property type="protein sequence ID" value="MCG9970005.1"/>
    <property type="molecule type" value="Genomic_DNA"/>
</dbReference>
<gene>
    <name evidence="7" type="ORF">LU635_00025</name>
</gene>
<accession>A0A9X2A3T8</accession>
<dbReference type="CDD" id="cd08983">
    <property type="entry name" value="GH43_Bt3655-like"/>
    <property type="match status" value="1"/>
</dbReference>
<evidence type="ECO:0000259" key="6">
    <source>
        <dbReference type="Pfam" id="PF20434"/>
    </source>
</evidence>
<dbReference type="Gene3D" id="3.40.50.1820">
    <property type="entry name" value="alpha/beta hydrolase"/>
    <property type="match status" value="1"/>
</dbReference>
<dbReference type="Proteomes" id="UP001139344">
    <property type="component" value="Unassembled WGS sequence"/>
</dbReference>
<proteinExistence type="inferred from homology"/>
<dbReference type="InterPro" id="IPR049492">
    <property type="entry name" value="BD-FAE-like_dom"/>
</dbReference>
<evidence type="ECO:0000256" key="3">
    <source>
        <dbReference type="ARBA" id="ARBA00022801"/>
    </source>
</evidence>
<dbReference type="Gene3D" id="2.115.10.20">
    <property type="entry name" value="Glycosyl hydrolase domain, family 43"/>
    <property type="match status" value="1"/>
</dbReference>
<dbReference type="GO" id="GO:0005975">
    <property type="term" value="P:carbohydrate metabolic process"/>
    <property type="evidence" value="ECO:0007669"/>
    <property type="project" value="InterPro"/>
</dbReference>
<dbReference type="InterPro" id="IPR006710">
    <property type="entry name" value="Glyco_hydro_43"/>
</dbReference>
<evidence type="ECO:0000313" key="8">
    <source>
        <dbReference type="Proteomes" id="UP001139344"/>
    </source>
</evidence>
<name>A0A9X2A3T8_9FLAO</name>
<comment type="pathway">
    <text evidence="1">Glycan metabolism; L-arabinan degradation.</text>
</comment>
<keyword evidence="8" id="KW-1185">Reference proteome</keyword>
<dbReference type="PANTHER" id="PTHR43301:SF3">
    <property type="entry name" value="ARABINAN ENDO-1,5-ALPHA-L-ARABINOSIDASE A-RELATED"/>
    <property type="match status" value="1"/>
</dbReference>
<dbReference type="GO" id="GO:0004553">
    <property type="term" value="F:hydrolase activity, hydrolyzing O-glycosyl compounds"/>
    <property type="evidence" value="ECO:0007669"/>
    <property type="project" value="InterPro"/>
</dbReference>
<dbReference type="RefSeq" id="WP_240095138.1">
    <property type="nucleotide sequence ID" value="NZ_JAJSON010000001.1"/>
</dbReference>
<dbReference type="SUPFAM" id="SSF75005">
    <property type="entry name" value="Arabinanase/levansucrase/invertase"/>
    <property type="match status" value="1"/>
</dbReference>
<comment type="caution">
    <text evidence="7">The sequence shown here is derived from an EMBL/GenBank/DDBJ whole genome shotgun (WGS) entry which is preliminary data.</text>
</comment>
<evidence type="ECO:0000313" key="7">
    <source>
        <dbReference type="EMBL" id="MCG9970005.1"/>
    </source>
</evidence>
<dbReference type="Pfam" id="PF04616">
    <property type="entry name" value="Glyco_hydro_43"/>
    <property type="match status" value="1"/>
</dbReference>
<evidence type="ECO:0000256" key="5">
    <source>
        <dbReference type="RuleBase" id="RU361187"/>
    </source>
</evidence>
<keyword evidence="4 5" id="KW-0326">Glycosidase</keyword>
<dbReference type="InterPro" id="IPR023296">
    <property type="entry name" value="Glyco_hydro_beta-prop_sf"/>
</dbReference>
<comment type="similarity">
    <text evidence="2 5">Belongs to the glycosyl hydrolase 43 family.</text>
</comment>
<feature type="domain" description="BD-FAE-like" evidence="6">
    <location>
        <begin position="76"/>
        <end position="255"/>
    </location>
</feature>
<evidence type="ECO:0000256" key="2">
    <source>
        <dbReference type="ARBA" id="ARBA00009865"/>
    </source>
</evidence>
<reference evidence="7" key="1">
    <citation type="submission" date="2021-12" db="EMBL/GenBank/DDBJ databases">
        <title>Description of Gramella crocea sp. nov., a new bacterium isolated from activated sludge.</title>
        <authorList>
            <person name="Zhang X."/>
        </authorList>
    </citation>
    <scope>NUCLEOTIDE SEQUENCE</scope>
    <source>
        <strain evidence="7">YB25</strain>
    </source>
</reference>
<dbReference type="SUPFAM" id="SSF53474">
    <property type="entry name" value="alpha/beta-Hydrolases"/>
    <property type="match status" value="1"/>
</dbReference>
<dbReference type="Pfam" id="PF20434">
    <property type="entry name" value="BD-FAE"/>
    <property type="match status" value="1"/>
</dbReference>
<evidence type="ECO:0000256" key="4">
    <source>
        <dbReference type="ARBA" id="ARBA00023295"/>
    </source>
</evidence>
<dbReference type="InterPro" id="IPR029058">
    <property type="entry name" value="AB_hydrolase_fold"/>
</dbReference>
<dbReference type="AlphaFoldDB" id="A0A9X2A3T8"/>
<organism evidence="7 8">
    <name type="scientific">Christiangramia crocea</name>
    <dbReference type="NCBI Taxonomy" id="2904124"/>
    <lineage>
        <taxon>Bacteria</taxon>
        <taxon>Pseudomonadati</taxon>
        <taxon>Bacteroidota</taxon>
        <taxon>Flavobacteriia</taxon>
        <taxon>Flavobacteriales</taxon>
        <taxon>Flavobacteriaceae</taxon>
        <taxon>Christiangramia</taxon>
    </lineage>
</organism>
<protein>
    <submittedName>
        <fullName evidence="7">Family 43 glycosylhydrolase</fullName>
    </submittedName>
</protein>
<evidence type="ECO:0000256" key="1">
    <source>
        <dbReference type="ARBA" id="ARBA00004834"/>
    </source>
</evidence>
<sequence length="593" mass="67089">MDYKRLLVIVIILFQCNLFFSQEEVLPVWPDKIPGAISAKNYQEQPVMRNGVLTGTSKVTQPEISVFSPENPNGTAVLILPGGGYGHLAIEKEGFKVARWLKSLGVTGFVLKYRMPSDEIMENKAIGPLQDAQEAMRIIRGNAEKWNLDKEKIGVMGFSAGGHLAATLSTKFDLETYEADKISARPAFSALIYPVISMNKDITHMGSRNNLLGEKASDEQINTFSNELNVSSETPPVFLAHATDDQAVPVENSIQYFLSAKDNKVPAELHIYEKGGHGFGLGTMAPNDEWPQTFKSWMQVHKLVEQDSVFVFSYFKGNGEDGLHLAYSKNGLNWKALNNDKSYLKPQLGNEKLMRDPCIIKGGDGRYHMVWTVGWTEKGIGYASSEDLINWSEQQYIPVMEHEEKARNCWAPELTYDHVNDEYMIYWATTIRGEFPETQIEADDGYNHRMYYTTTKDFKNFSPTKLLFDPGFNIIDASLIKANGQYYMFLKDETREPEQKNIRTATAQKIAGPYKNVSKPITGDYWAEGPTAAKIGDYWYVFFDKYTEKKYGAVRSSDLKTWEDVSKTISFPNGIRHGSILKVSEETLDRLNE</sequence>